<sequence>MTVRVTRPGTKASRGATVADWDNVTTRDVGGCWVGNPSTSADQAREGRDANVRATLYAPPGADVMAGDRVTYAGVDYAIDGEPLPCPSPLGGIDHIECPLVDWT</sequence>
<organism evidence="1 2">
    <name type="scientific">Olsenella profusa F0195</name>
    <dbReference type="NCBI Taxonomy" id="1125712"/>
    <lineage>
        <taxon>Bacteria</taxon>
        <taxon>Bacillati</taxon>
        <taxon>Actinomycetota</taxon>
        <taxon>Coriobacteriia</taxon>
        <taxon>Coriobacteriales</taxon>
        <taxon>Atopobiaceae</taxon>
        <taxon>Olsenella</taxon>
    </lineage>
</organism>
<dbReference type="Proteomes" id="UP000016638">
    <property type="component" value="Unassembled WGS sequence"/>
</dbReference>
<dbReference type="EMBL" id="AWEZ01000047">
    <property type="protein sequence ID" value="ERL08040.1"/>
    <property type="molecule type" value="Genomic_DNA"/>
</dbReference>
<evidence type="ECO:0000313" key="1">
    <source>
        <dbReference type="EMBL" id="ERL08040.1"/>
    </source>
</evidence>
<evidence type="ECO:0000313" key="2">
    <source>
        <dbReference type="Proteomes" id="UP000016638"/>
    </source>
</evidence>
<evidence type="ECO:0008006" key="3">
    <source>
        <dbReference type="Google" id="ProtNLM"/>
    </source>
</evidence>
<dbReference type="eggNOG" id="ENOG502ZK1R">
    <property type="taxonomic scope" value="Bacteria"/>
</dbReference>
<accession>U2TNM7</accession>
<reference evidence="1 2" key="1">
    <citation type="submission" date="2013-08" db="EMBL/GenBank/DDBJ databases">
        <authorList>
            <person name="Durkin A.S."/>
            <person name="Haft D.R."/>
            <person name="McCorrison J."/>
            <person name="Torralba M."/>
            <person name="Gillis M."/>
            <person name="Haft D.H."/>
            <person name="Methe B."/>
            <person name="Sutton G."/>
            <person name="Nelson K.E."/>
        </authorList>
    </citation>
    <scope>NUCLEOTIDE SEQUENCE [LARGE SCALE GENOMIC DNA]</scope>
    <source>
        <strain evidence="1 2">F0195</strain>
    </source>
</reference>
<keyword evidence="2" id="KW-1185">Reference proteome</keyword>
<comment type="caution">
    <text evidence="1">The sequence shown here is derived from an EMBL/GenBank/DDBJ whole genome shotgun (WGS) entry which is preliminary data.</text>
</comment>
<proteinExistence type="predicted"/>
<protein>
    <recommendedName>
        <fullName evidence="3">Head-to-tail stopper</fullName>
    </recommendedName>
</protein>
<gene>
    <name evidence="1" type="ORF">HMPREF1316_2367</name>
</gene>
<dbReference type="AlphaFoldDB" id="U2TNM7"/>
<dbReference type="STRING" id="1125712.HMPREF1316_2367"/>
<name>U2TNM7_9ACTN</name>
<dbReference type="PATRIC" id="fig|1125712.3.peg.1426"/>
<dbReference type="OrthoDB" id="4231454at2"/>